<sequence length="443" mass="46674">MSLSFGGTMNHSLRRIALVLLGLVAGLLIAPVGAAQAATAGTVSGTVTAAPGLPADADVWVGVQRRLASGHWVTVNRGTAAKVGGTYSLPLADAGTYRVQAQVFDQSSSDFRTVSVSKGVKRTGVNLQLLPNREISGRVSTEGFTLAGLDPDGPLLVSADTTREPSWSTEVAATALVAADGTYTLSVPRPYDEVRVRYHQRPCPDDPAEECEFGEALDVLTAFWDGTTYGAPSFDQATAVDLSGGSVTAKDVTLTLATKFTTVTKPRITGTPRLGATLTAQPGSYAPAATSVVYEWYAGSASVLGEYDALVGTGRTFTVTSDVIGDSLMVRARPVRAGYEGPNLASAYVFAKSRSSLSVKAKPGKRKATFTVRVKAPDIDTARIYGKASVYAKGKRIKTVTVRGGKATIKIAKQKKGKRTYTIRWSGNKSITSATKSLKVRIR</sequence>
<dbReference type="AlphaFoldDB" id="A0A512HTH9"/>
<gene>
    <name evidence="2" type="ORF">AFL01nite_10850</name>
</gene>
<feature type="chain" id="PRO_5022095984" description="Bacterial Ig-like domain-containing protein" evidence="1">
    <location>
        <begin position="38"/>
        <end position="443"/>
    </location>
</feature>
<keyword evidence="3" id="KW-1185">Reference proteome</keyword>
<evidence type="ECO:0000256" key="1">
    <source>
        <dbReference type="SAM" id="SignalP"/>
    </source>
</evidence>
<organism evidence="2 3">
    <name type="scientific">Aeromicrobium flavum</name>
    <dbReference type="NCBI Taxonomy" id="416568"/>
    <lineage>
        <taxon>Bacteria</taxon>
        <taxon>Bacillati</taxon>
        <taxon>Actinomycetota</taxon>
        <taxon>Actinomycetes</taxon>
        <taxon>Propionibacteriales</taxon>
        <taxon>Nocardioidaceae</taxon>
        <taxon>Aeromicrobium</taxon>
    </lineage>
</organism>
<protein>
    <recommendedName>
        <fullName evidence="4">Bacterial Ig-like domain-containing protein</fullName>
    </recommendedName>
</protein>
<dbReference type="Gene3D" id="2.60.40.2700">
    <property type="match status" value="1"/>
</dbReference>
<evidence type="ECO:0000313" key="2">
    <source>
        <dbReference type="EMBL" id="GEO88758.1"/>
    </source>
</evidence>
<dbReference type="Proteomes" id="UP000321769">
    <property type="component" value="Unassembled WGS sequence"/>
</dbReference>
<evidence type="ECO:0008006" key="4">
    <source>
        <dbReference type="Google" id="ProtNLM"/>
    </source>
</evidence>
<name>A0A512HTH9_9ACTN</name>
<accession>A0A512HTH9</accession>
<dbReference type="Gene3D" id="2.60.40.1120">
    <property type="entry name" value="Carboxypeptidase-like, regulatory domain"/>
    <property type="match status" value="1"/>
</dbReference>
<proteinExistence type="predicted"/>
<feature type="signal peptide" evidence="1">
    <location>
        <begin position="1"/>
        <end position="37"/>
    </location>
</feature>
<dbReference type="EMBL" id="BJZQ01000003">
    <property type="protein sequence ID" value="GEO88758.1"/>
    <property type="molecule type" value="Genomic_DNA"/>
</dbReference>
<comment type="caution">
    <text evidence="2">The sequence shown here is derived from an EMBL/GenBank/DDBJ whole genome shotgun (WGS) entry which is preliminary data.</text>
</comment>
<keyword evidence="1" id="KW-0732">Signal</keyword>
<evidence type="ECO:0000313" key="3">
    <source>
        <dbReference type="Proteomes" id="UP000321769"/>
    </source>
</evidence>
<reference evidence="2 3" key="1">
    <citation type="submission" date="2019-07" db="EMBL/GenBank/DDBJ databases">
        <title>Whole genome shotgun sequence of Aeromicrobium flavum NBRC 107625.</title>
        <authorList>
            <person name="Hosoyama A."/>
            <person name="Uohara A."/>
            <person name="Ohji S."/>
            <person name="Ichikawa N."/>
        </authorList>
    </citation>
    <scope>NUCLEOTIDE SEQUENCE [LARGE SCALE GENOMIC DNA]</scope>
    <source>
        <strain evidence="2 3">NBRC 107625</strain>
    </source>
</reference>